<dbReference type="GO" id="GO:0003677">
    <property type="term" value="F:DNA binding"/>
    <property type="evidence" value="ECO:0007669"/>
    <property type="project" value="UniProtKB-KW"/>
</dbReference>
<evidence type="ECO:0000256" key="5">
    <source>
        <dbReference type="ARBA" id="ARBA00022842"/>
    </source>
</evidence>
<sequence length="304" mass="34263">MNVMSWRTVVVTQHAKISYSGRRIIVQTNETIHQIPIDDIQILLISTLQVVLTAPAITELSQAGAKIIFTGRDSNPTCEVTELYPGNRNSISIQNQAQWPRELKETLWDAIVQAKIDMQLQSAALLGHKIIALKKEATQMQFADKTNKEAVIARKYFQLIFGKDFIRTDCSPINAALNYGYSILLAAVNREIVGNGFLTQLGVHHHNAMSDFNLGSDLMEPFRPIIDYWVASQKFNELTPDVKFGLIELLNLEIKYNGKNTLLRNALTKHVQNCLNYTTHPQEKLTVKVALIHEVPHHALISNV</sequence>
<comment type="cofactor">
    <cofactor evidence="10">
        <name>Mg(2+)</name>
        <dbReference type="ChEBI" id="CHEBI:18420"/>
    </cofactor>
    <cofactor evidence="10">
        <name>Mn(2+)</name>
        <dbReference type="ChEBI" id="CHEBI:29035"/>
    </cofactor>
</comment>
<keyword evidence="4 10" id="KW-0378">Hydrolase</keyword>
<dbReference type="Gene3D" id="1.20.120.920">
    <property type="entry name" value="CRISPR-associated endonuclease Cas1, C-terminal domain"/>
    <property type="match status" value="1"/>
</dbReference>
<dbReference type="GO" id="GO:0046872">
    <property type="term" value="F:metal ion binding"/>
    <property type="evidence" value="ECO:0007669"/>
    <property type="project" value="UniProtKB-UniRule"/>
</dbReference>
<dbReference type="STRING" id="1423796.FC24_GL001741"/>
<evidence type="ECO:0000256" key="7">
    <source>
        <dbReference type="ARBA" id="ARBA00023125"/>
    </source>
</evidence>
<dbReference type="InterPro" id="IPR019855">
    <property type="entry name" value="CRISPR-assoc_Cas1_NMENI"/>
</dbReference>
<dbReference type="NCBIfam" id="TIGR00287">
    <property type="entry name" value="cas1"/>
    <property type="match status" value="1"/>
</dbReference>
<evidence type="ECO:0000256" key="6">
    <source>
        <dbReference type="ARBA" id="ARBA00023118"/>
    </source>
</evidence>
<evidence type="ECO:0000256" key="8">
    <source>
        <dbReference type="ARBA" id="ARBA00023211"/>
    </source>
</evidence>
<proteinExistence type="inferred from homology"/>
<dbReference type="AlphaFoldDB" id="A0A0R2D8I3"/>
<keyword evidence="2 10" id="KW-0479">Metal-binding</keyword>
<feature type="binding site" evidence="10">
    <location>
        <position position="220"/>
    </location>
    <ligand>
        <name>Mn(2+)</name>
        <dbReference type="ChEBI" id="CHEBI:29035"/>
    </ligand>
</feature>
<dbReference type="InterPro" id="IPR002729">
    <property type="entry name" value="CRISPR-assoc_Cas1"/>
</dbReference>
<dbReference type="NCBIfam" id="TIGR03639">
    <property type="entry name" value="cas1_NMENI"/>
    <property type="match status" value="1"/>
</dbReference>
<dbReference type="Proteomes" id="UP000051638">
    <property type="component" value="Unassembled WGS sequence"/>
</dbReference>
<evidence type="ECO:0000313" key="11">
    <source>
        <dbReference type="EMBL" id="KRM99909.1"/>
    </source>
</evidence>
<evidence type="ECO:0000256" key="2">
    <source>
        <dbReference type="ARBA" id="ARBA00022723"/>
    </source>
</evidence>
<comment type="subunit">
    <text evidence="9 10">Homodimer, forms a heterotetramer with a Cas2 homodimer.</text>
</comment>
<accession>A0A0R2D8I3</accession>
<keyword evidence="1 10" id="KW-0540">Nuclease</keyword>
<comment type="function">
    <text evidence="10">CRISPR (clustered regularly interspaced short palindromic repeat), is an adaptive immune system that provides protection against mobile genetic elements (viruses, transposable elements and conjugative plasmids). CRISPR clusters contain spacers, sequences complementary to antecedent mobile elements, and target invading nucleic acids. CRISPR clusters are transcribed and processed into CRISPR RNA (crRNA). Acts as a dsDNA endonuclease. Involved in the integration of spacer DNA into the CRISPR cassette.</text>
</comment>
<keyword evidence="6 10" id="KW-0051">Antiviral defense</keyword>
<keyword evidence="5 10" id="KW-0460">Magnesium</keyword>
<dbReference type="HAMAP" id="MF_01470">
    <property type="entry name" value="Cas1"/>
    <property type="match status" value="1"/>
</dbReference>
<dbReference type="GO" id="GO:0051607">
    <property type="term" value="P:defense response to virus"/>
    <property type="evidence" value="ECO:0007669"/>
    <property type="project" value="UniProtKB-UniRule"/>
</dbReference>
<keyword evidence="12" id="KW-1185">Reference proteome</keyword>
<comment type="similarity">
    <text evidence="10">Belongs to the CRISPR-associated endonuclease Cas1 family.</text>
</comment>
<dbReference type="PATRIC" id="fig|1423796.3.peg.1769"/>
<dbReference type="EMBL" id="AYYI01000005">
    <property type="protein sequence ID" value="KRM99909.1"/>
    <property type="molecule type" value="Genomic_DNA"/>
</dbReference>
<keyword evidence="7 10" id="KW-0238">DNA-binding</keyword>
<gene>
    <name evidence="10" type="primary">cas1</name>
    <name evidence="11" type="ORF">FC24_GL001741</name>
</gene>
<feature type="binding site" evidence="10">
    <location>
        <position position="149"/>
    </location>
    <ligand>
        <name>Mn(2+)</name>
        <dbReference type="ChEBI" id="CHEBI:29035"/>
    </ligand>
</feature>
<organism evidence="11 12">
    <name type="scientific">Loigolactobacillus rennini DSM 20253</name>
    <dbReference type="NCBI Taxonomy" id="1423796"/>
    <lineage>
        <taxon>Bacteria</taxon>
        <taxon>Bacillati</taxon>
        <taxon>Bacillota</taxon>
        <taxon>Bacilli</taxon>
        <taxon>Lactobacillales</taxon>
        <taxon>Lactobacillaceae</taxon>
        <taxon>Loigolactobacillus</taxon>
    </lineage>
</organism>
<dbReference type="InterPro" id="IPR042211">
    <property type="entry name" value="CRISPR-assoc_Cas1_N"/>
</dbReference>
<dbReference type="PANTHER" id="PTHR34353">
    <property type="entry name" value="CRISPR-ASSOCIATED ENDONUCLEASE CAS1 1"/>
    <property type="match status" value="1"/>
</dbReference>
<keyword evidence="8 10" id="KW-0464">Manganese</keyword>
<evidence type="ECO:0000256" key="10">
    <source>
        <dbReference type="HAMAP-Rule" id="MF_01470"/>
    </source>
</evidence>
<dbReference type="GO" id="GO:0043571">
    <property type="term" value="P:maintenance of CRISPR repeat elements"/>
    <property type="evidence" value="ECO:0007669"/>
    <property type="project" value="UniProtKB-UniRule"/>
</dbReference>
<dbReference type="InterPro" id="IPR042206">
    <property type="entry name" value="CRISPR-assoc_Cas1_C"/>
</dbReference>
<dbReference type="Pfam" id="PF01867">
    <property type="entry name" value="Cas_Cas1"/>
    <property type="match status" value="1"/>
</dbReference>
<dbReference type="InterPro" id="IPR050646">
    <property type="entry name" value="Cas1"/>
</dbReference>
<evidence type="ECO:0000256" key="3">
    <source>
        <dbReference type="ARBA" id="ARBA00022759"/>
    </source>
</evidence>
<reference evidence="11 12" key="1">
    <citation type="journal article" date="2015" name="Genome Announc.">
        <title>Expanding the biotechnology potential of lactobacilli through comparative genomics of 213 strains and associated genera.</title>
        <authorList>
            <person name="Sun Z."/>
            <person name="Harris H.M."/>
            <person name="McCann A."/>
            <person name="Guo C."/>
            <person name="Argimon S."/>
            <person name="Zhang W."/>
            <person name="Yang X."/>
            <person name="Jeffery I.B."/>
            <person name="Cooney J.C."/>
            <person name="Kagawa T.F."/>
            <person name="Liu W."/>
            <person name="Song Y."/>
            <person name="Salvetti E."/>
            <person name="Wrobel A."/>
            <person name="Rasinkangas P."/>
            <person name="Parkhill J."/>
            <person name="Rea M.C."/>
            <person name="O'Sullivan O."/>
            <person name="Ritari J."/>
            <person name="Douillard F.P."/>
            <person name="Paul Ross R."/>
            <person name="Yang R."/>
            <person name="Briner A.E."/>
            <person name="Felis G.E."/>
            <person name="de Vos W.M."/>
            <person name="Barrangou R."/>
            <person name="Klaenhammer T.R."/>
            <person name="Caufield P.W."/>
            <person name="Cui Y."/>
            <person name="Zhang H."/>
            <person name="O'Toole P.W."/>
        </authorList>
    </citation>
    <scope>NUCLEOTIDE SEQUENCE [LARGE SCALE GENOMIC DNA]</scope>
    <source>
        <strain evidence="11 12">DSM 20253</strain>
    </source>
</reference>
<comment type="caution">
    <text evidence="11">The sequence shown here is derived from an EMBL/GenBank/DDBJ whole genome shotgun (WGS) entry which is preliminary data.</text>
</comment>
<name>A0A0R2D8I3_9LACO</name>
<protein>
    <recommendedName>
        <fullName evidence="10">CRISPR-associated endonuclease Cas1</fullName>
        <ecNumber evidence="10">3.1.-.-</ecNumber>
    </recommendedName>
</protein>
<dbReference type="Gene3D" id="3.100.10.20">
    <property type="entry name" value="CRISPR-associated endonuclease Cas1, N-terminal domain"/>
    <property type="match status" value="1"/>
</dbReference>
<evidence type="ECO:0000256" key="4">
    <source>
        <dbReference type="ARBA" id="ARBA00022801"/>
    </source>
</evidence>
<evidence type="ECO:0000256" key="1">
    <source>
        <dbReference type="ARBA" id="ARBA00022722"/>
    </source>
</evidence>
<keyword evidence="3 10" id="KW-0255">Endonuclease</keyword>
<feature type="binding site" evidence="10">
    <location>
        <position position="205"/>
    </location>
    <ligand>
        <name>Mn(2+)</name>
        <dbReference type="ChEBI" id="CHEBI:29035"/>
    </ligand>
</feature>
<dbReference type="GO" id="GO:0016787">
    <property type="term" value="F:hydrolase activity"/>
    <property type="evidence" value="ECO:0007669"/>
    <property type="project" value="UniProtKB-KW"/>
</dbReference>
<dbReference type="EC" id="3.1.-.-" evidence="10"/>
<dbReference type="GO" id="GO:0004520">
    <property type="term" value="F:DNA endonuclease activity"/>
    <property type="evidence" value="ECO:0007669"/>
    <property type="project" value="InterPro"/>
</dbReference>
<evidence type="ECO:0000256" key="9">
    <source>
        <dbReference type="ARBA" id="ARBA00038592"/>
    </source>
</evidence>
<evidence type="ECO:0000313" key="12">
    <source>
        <dbReference type="Proteomes" id="UP000051638"/>
    </source>
</evidence>
<dbReference type="PANTHER" id="PTHR34353:SF2">
    <property type="entry name" value="CRISPR-ASSOCIATED ENDONUCLEASE CAS1 1"/>
    <property type="match status" value="1"/>
</dbReference>